<organism evidence="1 2">
    <name type="scientific">Chryseobacterium flavum</name>
    <dbReference type="NCBI Taxonomy" id="415851"/>
    <lineage>
        <taxon>Bacteria</taxon>
        <taxon>Pseudomonadati</taxon>
        <taxon>Bacteroidota</taxon>
        <taxon>Flavobacteriia</taxon>
        <taxon>Flavobacteriales</taxon>
        <taxon>Weeksellaceae</taxon>
        <taxon>Chryseobacterium group</taxon>
        <taxon>Chryseobacterium</taxon>
    </lineage>
</organism>
<gene>
    <name evidence="1" type="ORF">DRF59_07095</name>
</gene>
<proteinExistence type="predicted"/>
<protein>
    <recommendedName>
        <fullName evidence="3">Lipoprotein</fullName>
    </recommendedName>
</protein>
<dbReference type="RefSeq" id="WP_115958159.1">
    <property type="nucleotide sequence ID" value="NZ_CBCRVL010000037.1"/>
</dbReference>
<accession>A0A3D9CQJ3</accession>
<name>A0A3D9CQJ3_9FLAO</name>
<evidence type="ECO:0000313" key="1">
    <source>
        <dbReference type="EMBL" id="REC68065.1"/>
    </source>
</evidence>
<sequence>MVVKNNKRTAKNFFLLLIIFLFFSCKKNDKKFSKQVNIQDITNEDNYAISSKKENDSIILISGESNQYTLQGYKNVKNNEKIGWWKVKDKTNDFLYEIEFLSVNMEKENQIKFYEKGKLINRFSQYYDVIYKNNGYEFKFYFPKYKDEKTRVEFNYMTKNNNTIEDKRIDCKTENGYYICFIPGKKKEKSIAGVATFFSESENKKETTFSSVSMFVNN</sequence>
<keyword evidence="2" id="KW-1185">Reference proteome</keyword>
<comment type="caution">
    <text evidence="1">The sequence shown here is derived from an EMBL/GenBank/DDBJ whole genome shotgun (WGS) entry which is preliminary data.</text>
</comment>
<dbReference type="EMBL" id="QNUE01000004">
    <property type="protein sequence ID" value="REC68065.1"/>
    <property type="molecule type" value="Genomic_DNA"/>
</dbReference>
<dbReference type="Proteomes" id="UP000256769">
    <property type="component" value="Unassembled WGS sequence"/>
</dbReference>
<reference evidence="1 2" key="1">
    <citation type="journal article" date="2007" name="Int. J. Syst. Evol. Microbiol.">
        <title>Chryseobacterium flavum sp. nov., isolated from polluted soil.</title>
        <authorList>
            <person name="Zhou Y."/>
            <person name="Dong J."/>
            <person name="Wang X."/>
            <person name="Huang X."/>
            <person name="Zhang K.Y."/>
            <person name="Zhang Y.Q."/>
            <person name="Guo Y.F."/>
            <person name="Lai R."/>
            <person name="Li W.J."/>
        </authorList>
    </citation>
    <scope>NUCLEOTIDE SEQUENCE [LARGE SCALE GENOMIC DNA]</scope>
    <source>
        <strain evidence="1 2">KCTC 12877</strain>
    </source>
</reference>
<dbReference type="PROSITE" id="PS51257">
    <property type="entry name" value="PROKAR_LIPOPROTEIN"/>
    <property type="match status" value="1"/>
</dbReference>
<dbReference type="OrthoDB" id="1250166at2"/>
<evidence type="ECO:0000313" key="2">
    <source>
        <dbReference type="Proteomes" id="UP000256769"/>
    </source>
</evidence>
<dbReference type="AlphaFoldDB" id="A0A3D9CQJ3"/>
<evidence type="ECO:0008006" key="3">
    <source>
        <dbReference type="Google" id="ProtNLM"/>
    </source>
</evidence>